<proteinExistence type="predicted"/>
<dbReference type="InterPro" id="IPR011016">
    <property type="entry name" value="Znf_RING-CH"/>
</dbReference>
<dbReference type="EMBL" id="VDCV01000018">
    <property type="protein sequence ID" value="KAB5514229.1"/>
    <property type="molecule type" value="Genomic_DNA"/>
</dbReference>
<keyword evidence="2" id="KW-0863">Zinc-finger</keyword>
<dbReference type="SUPFAM" id="SSF57850">
    <property type="entry name" value="RING/U-box"/>
    <property type="match status" value="1"/>
</dbReference>
<name>A0A5N5J4T0_9ROSI</name>
<accession>A0A5N5J4T0</accession>
<dbReference type="PROSITE" id="PS51292">
    <property type="entry name" value="ZF_RING_CH"/>
    <property type="match status" value="1"/>
</dbReference>
<sequence length="385" mass="43730">MKGVELQQLELGRSAESHNDSDPLLQNQADASSTEEIVVSNDDIENVSVPCCRICDELISPCMCKGTQQFVHRSCLDHWRSVKEGFAFSHCTTCKAQFHLRVALLEDNSWRKIKFRLFVTRDIVIVFFAVQIVSSDFALLSFQNLVFLFLLLQLALNFPYVAVLQKFPHELLEHQLAMLHTATHPACTWLIFFFTISHDVIAAMGGFAYLMDKDGTFRNSFSDGWDRILSKHPIPFYYCMGCWLLLTIVACALCTLIVTGVLAFFVLLGFFGLILHCSSLNSNDPRMAGCQNCCYGWGLLDCFPASMEACFALVVVFVIIFAILGIAYGFLATTMAIQKIWQRHYHILIKRELTKEYMVEDLHGSYTPAKLDSEHEERLKMVNLL</sequence>
<keyword evidence="4" id="KW-0812">Transmembrane</keyword>
<evidence type="ECO:0000256" key="4">
    <source>
        <dbReference type="SAM" id="Phobius"/>
    </source>
</evidence>
<organism evidence="6 7">
    <name type="scientific">Salix brachista</name>
    <dbReference type="NCBI Taxonomy" id="2182728"/>
    <lineage>
        <taxon>Eukaryota</taxon>
        <taxon>Viridiplantae</taxon>
        <taxon>Streptophyta</taxon>
        <taxon>Embryophyta</taxon>
        <taxon>Tracheophyta</taxon>
        <taxon>Spermatophyta</taxon>
        <taxon>Magnoliopsida</taxon>
        <taxon>eudicotyledons</taxon>
        <taxon>Gunneridae</taxon>
        <taxon>Pentapetalae</taxon>
        <taxon>rosids</taxon>
        <taxon>fabids</taxon>
        <taxon>Malpighiales</taxon>
        <taxon>Salicaceae</taxon>
        <taxon>Saliceae</taxon>
        <taxon>Salix</taxon>
    </lineage>
</organism>
<evidence type="ECO:0000259" key="5">
    <source>
        <dbReference type="PROSITE" id="PS51292"/>
    </source>
</evidence>
<evidence type="ECO:0000256" key="2">
    <source>
        <dbReference type="ARBA" id="ARBA00022771"/>
    </source>
</evidence>
<dbReference type="InterPro" id="IPR013083">
    <property type="entry name" value="Znf_RING/FYVE/PHD"/>
</dbReference>
<dbReference type="GO" id="GO:0008270">
    <property type="term" value="F:zinc ion binding"/>
    <property type="evidence" value="ECO:0007669"/>
    <property type="project" value="UniProtKB-KW"/>
</dbReference>
<feature type="transmembrane region" description="Helical" evidence="4">
    <location>
        <begin position="243"/>
        <end position="276"/>
    </location>
</feature>
<dbReference type="PANTHER" id="PTHR46347">
    <property type="entry name" value="RING/FYVE/PHD ZINC FINGER SUPERFAMILY PROTEIN"/>
    <property type="match status" value="1"/>
</dbReference>
<dbReference type="PANTHER" id="PTHR46347:SF4">
    <property type="entry name" value="RING_FYVE_PHD ZINC FINGER SUPERFAMILY PROTEIN"/>
    <property type="match status" value="1"/>
</dbReference>
<keyword evidence="1" id="KW-0479">Metal-binding</keyword>
<protein>
    <recommendedName>
        <fullName evidence="5">RING-CH-type domain-containing protein</fullName>
    </recommendedName>
</protein>
<keyword evidence="4" id="KW-0472">Membrane</keyword>
<keyword evidence="4" id="KW-1133">Transmembrane helix</keyword>
<dbReference type="CDD" id="cd16495">
    <property type="entry name" value="RING_CH-C4HC3_MARCH"/>
    <property type="match status" value="1"/>
</dbReference>
<dbReference type="SMART" id="SM00744">
    <property type="entry name" value="RINGv"/>
    <property type="match status" value="1"/>
</dbReference>
<feature type="transmembrane region" description="Helical" evidence="4">
    <location>
        <begin position="309"/>
        <end position="331"/>
    </location>
</feature>
<feature type="transmembrane region" description="Helical" evidence="4">
    <location>
        <begin position="118"/>
        <end position="139"/>
    </location>
</feature>
<evidence type="ECO:0000313" key="7">
    <source>
        <dbReference type="Proteomes" id="UP000326939"/>
    </source>
</evidence>
<comment type="caution">
    <text evidence="6">The sequence shown here is derived from an EMBL/GenBank/DDBJ whole genome shotgun (WGS) entry which is preliminary data.</text>
</comment>
<evidence type="ECO:0000313" key="6">
    <source>
        <dbReference type="EMBL" id="KAB5514229.1"/>
    </source>
</evidence>
<feature type="domain" description="RING-CH-type" evidence="5">
    <location>
        <begin position="44"/>
        <end position="101"/>
    </location>
</feature>
<evidence type="ECO:0000256" key="3">
    <source>
        <dbReference type="ARBA" id="ARBA00022833"/>
    </source>
</evidence>
<reference evidence="7" key="1">
    <citation type="journal article" date="2019" name="Gigascience">
        <title>De novo genome assembly of the endangered Acer yangbiense, a plant species with extremely small populations endemic to Yunnan Province, China.</title>
        <authorList>
            <person name="Yang J."/>
            <person name="Wariss H.M."/>
            <person name="Tao L."/>
            <person name="Zhang R."/>
            <person name="Yun Q."/>
            <person name="Hollingsworth P."/>
            <person name="Dao Z."/>
            <person name="Luo G."/>
            <person name="Guo H."/>
            <person name="Ma Y."/>
            <person name="Sun W."/>
        </authorList>
    </citation>
    <scope>NUCLEOTIDE SEQUENCE [LARGE SCALE GENOMIC DNA]</scope>
    <source>
        <strain evidence="7">cv. br00</strain>
    </source>
</reference>
<feature type="transmembrane region" description="Helical" evidence="4">
    <location>
        <begin position="145"/>
        <end position="165"/>
    </location>
</feature>
<evidence type="ECO:0000256" key="1">
    <source>
        <dbReference type="ARBA" id="ARBA00022723"/>
    </source>
</evidence>
<dbReference type="AlphaFoldDB" id="A0A5N5J4T0"/>
<keyword evidence="7" id="KW-1185">Reference proteome</keyword>
<keyword evidence="3" id="KW-0862">Zinc</keyword>
<gene>
    <name evidence="6" type="ORF">DKX38_028135</name>
</gene>
<dbReference type="Pfam" id="PF12906">
    <property type="entry name" value="RINGv"/>
    <property type="match status" value="1"/>
</dbReference>
<feature type="transmembrane region" description="Helical" evidence="4">
    <location>
        <begin position="186"/>
        <end position="211"/>
    </location>
</feature>
<dbReference type="Proteomes" id="UP000326939">
    <property type="component" value="Chromosome 18"/>
</dbReference>
<dbReference type="Gene3D" id="3.30.40.10">
    <property type="entry name" value="Zinc/RING finger domain, C3HC4 (zinc finger)"/>
    <property type="match status" value="1"/>
</dbReference>